<comment type="caution">
    <text evidence="5">The sequence shown here is derived from an EMBL/GenBank/DDBJ whole genome shotgun (WGS) entry which is preliminary data.</text>
</comment>
<dbReference type="Pfam" id="PF02902">
    <property type="entry name" value="Peptidase_C48"/>
    <property type="match status" value="1"/>
</dbReference>
<feature type="non-terminal residue" evidence="5">
    <location>
        <position position="1"/>
    </location>
</feature>
<dbReference type="InterPro" id="IPR003653">
    <property type="entry name" value="Peptidase_C48_C"/>
</dbReference>
<dbReference type="Gene3D" id="3.40.395.10">
    <property type="entry name" value="Adenoviral Proteinase, Chain A"/>
    <property type="match status" value="1"/>
</dbReference>
<dbReference type="SUPFAM" id="SSF54001">
    <property type="entry name" value="Cysteine proteinases"/>
    <property type="match status" value="1"/>
</dbReference>
<keyword evidence="2 5" id="KW-0645">Protease</keyword>
<evidence type="ECO:0000256" key="3">
    <source>
        <dbReference type="ARBA" id="ARBA00022801"/>
    </source>
</evidence>
<dbReference type="GO" id="GO:0008234">
    <property type="term" value="F:cysteine-type peptidase activity"/>
    <property type="evidence" value="ECO:0007669"/>
    <property type="project" value="InterPro"/>
</dbReference>
<evidence type="ECO:0000256" key="1">
    <source>
        <dbReference type="ARBA" id="ARBA00005234"/>
    </source>
</evidence>
<sequence>TSNKTKFKWDDQLADYAKGDLDNFQHEEITDRDDLDLTTTTKPRDFDVRRLSPNVVSQTMKSGDCSIFVVKYLECLLADFPISNIVHDVMQHLRDKLRIDLFYQDLEP</sequence>
<evidence type="ECO:0000259" key="4">
    <source>
        <dbReference type="Pfam" id="PF02902"/>
    </source>
</evidence>
<accession>A0A2P5AVX4</accession>
<gene>
    <name evidence="5" type="ORF">PanWU01x14_295700</name>
</gene>
<dbReference type="EMBL" id="JXTB01000434">
    <property type="protein sequence ID" value="PON40665.1"/>
    <property type="molecule type" value="Genomic_DNA"/>
</dbReference>
<dbReference type="AlphaFoldDB" id="A0A2P5AVX4"/>
<dbReference type="GO" id="GO:0006508">
    <property type="term" value="P:proteolysis"/>
    <property type="evidence" value="ECO:0007669"/>
    <property type="project" value="UniProtKB-KW"/>
</dbReference>
<evidence type="ECO:0000256" key="2">
    <source>
        <dbReference type="ARBA" id="ARBA00022670"/>
    </source>
</evidence>
<dbReference type="Proteomes" id="UP000237105">
    <property type="component" value="Unassembled WGS sequence"/>
</dbReference>
<keyword evidence="6" id="KW-1185">Reference proteome</keyword>
<dbReference type="OrthoDB" id="1680482at2759"/>
<proteinExistence type="inferred from homology"/>
<reference evidence="6" key="1">
    <citation type="submission" date="2016-06" db="EMBL/GenBank/DDBJ databases">
        <title>Parallel loss of symbiosis genes in relatives of nitrogen-fixing non-legume Parasponia.</title>
        <authorList>
            <person name="Van Velzen R."/>
            <person name="Holmer R."/>
            <person name="Bu F."/>
            <person name="Rutten L."/>
            <person name="Van Zeijl A."/>
            <person name="Liu W."/>
            <person name="Santuari L."/>
            <person name="Cao Q."/>
            <person name="Sharma T."/>
            <person name="Shen D."/>
            <person name="Roswanjaya Y."/>
            <person name="Wardhani T."/>
            <person name="Kalhor M.S."/>
            <person name="Jansen J."/>
            <person name="Van den Hoogen J."/>
            <person name="Gungor B."/>
            <person name="Hartog M."/>
            <person name="Hontelez J."/>
            <person name="Verver J."/>
            <person name="Yang W.-C."/>
            <person name="Schijlen E."/>
            <person name="Repin R."/>
            <person name="Schilthuizen M."/>
            <person name="Schranz E."/>
            <person name="Heidstra R."/>
            <person name="Miyata K."/>
            <person name="Fedorova E."/>
            <person name="Kohlen W."/>
            <person name="Bisseling T."/>
            <person name="Smit S."/>
            <person name="Geurts R."/>
        </authorList>
    </citation>
    <scope>NUCLEOTIDE SEQUENCE [LARGE SCALE GENOMIC DNA]</scope>
    <source>
        <strain evidence="6">cv. WU1-14</strain>
    </source>
</reference>
<organism evidence="5 6">
    <name type="scientific">Parasponia andersonii</name>
    <name type="common">Sponia andersonii</name>
    <dbReference type="NCBI Taxonomy" id="3476"/>
    <lineage>
        <taxon>Eukaryota</taxon>
        <taxon>Viridiplantae</taxon>
        <taxon>Streptophyta</taxon>
        <taxon>Embryophyta</taxon>
        <taxon>Tracheophyta</taxon>
        <taxon>Spermatophyta</taxon>
        <taxon>Magnoliopsida</taxon>
        <taxon>eudicotyledons</taxon>
        <taxon>Gunneridae</taxon>
        <taxon>Pentapetalae</taxon>
        <taxon>rosids</taxon>
        <taxon>fabids</taxon>
        <taxon>Rosales</taxon>
        <taxon>Cannabaceae</taxon>
        <taxon>Parasponia</taxon>
    </lineage>
</organism>
<keyword evidence="3" id="KW-0378">Hydrolase</keyword>
<comment type="similarity">
    <text evidence="1">Belongs to the peptidase C48 family.</text>
</comment>
<name>A0A2P5AVX4_PARAD</name>
<evidence type="ECO:0000313" key="5">
    <source>
        <dbReference type="EMBL" id="PON40665.1"/>
    </source>
</evidence>
<evidence type="ECO:0000313" key="6">
    <source>
        <dbReference type="Proteomes" id="UP000237105"/>
    </source>
</evidence>
<protein>
    <submittedName>
        <fullName evidence="5">Ulp1 protease family, C-terminal catalytic domain containing protein</fullName>
    </submittedName>
</protein>
<dbReference type="InterPro" id="IPR038765">
    <property type="entry name" value="Papain-like_cys_pep_sf"/>
</dbReference>
<feature type="domain" description="Ubiquitin-like protease family profile" evidence="4">
    <location>
        <begin position="47"/>
        <end position="100"/>
    </location>
</feature>